<dbReference type="EMBL" id="JADCNM010000007">
    <property type="protein sequence ID" value="KAG0475756.1"/>
    <property type="molecule type" value="Genomic_DNA"/>
</dbReference>
<protein>
    <recommendedName>
        <fullName evidence="2">DUF4283 domain-containing protein</fullName>
    </recommendedName>
</protein>
<evidence type="ECO:0000259" key="2">
    <source>
        <dbReference type="Pfam" id="PF14111"/>
    </source>
</evidence>
<sequence length="464" mass="50189">MAQQPLRRSFAEVLGKAEDTSPCRIRGSTFYKGAPEVAFSSEEVEKLAEPLRFSLVGKFSHGRPPLVAIRSALAKSGFQHEVQVGLLNQRHVLLRFLSEEDSLLCWMKKVWFIRDFPMRLLKWSPSFRFDAEPSQVPVWVAFEQLPVHLFNKASLFSIAATLGKPLKVDTATAAMSRPNVAKVCVELDLASQLPDRIRISSIPGVKAGGFWQRVTYENLPLYCDNCFTIGHAPSACKHQSGKAKPKGQKVLLTSTSASTTDKGKAPAIQPDPPAPRSFNDPGQCSHSSALPDAESSLPATLPPAPPPHCGVGILGPPPELAPGTVSPPATFPAPCRPIPIPASPPKDGELLLTGISRCQLSGVPDRWTDGSTGGFCSVASCSSFSPSLSPSFPFLARPISPAPLMWWPVTTNRGQLPRFQMNPSWSRGRKPRDGKRNGSSILTFRYRSPGAHPAPPPPPPSPLQ</sequence>
<feature type="compositionally biased region" description="Pro residues" evidence="1">
    <location>
        <begin position="452"/>
        <end position="464"/>
    </location>
</feature>
<dbReference type="AlphaFoldDB" id="A0A835QRE9"/>
<dbReference type="InterPro" id="IPR025558">
    <property type="entry name" value="DUF4283"/>
</dbReference>
<feature type="domain" description="DUF4283" evidence="2">
    <location>
        <begin position="49"/>
        <end position="130"/>
    </location>
</feature>
<comment type="caution">
    <text evidence="3">The sequence shown here is derived from an EMBL/GenBank/DDBJ whole genome shotgun (WGS) entry which is preliminary data.</text>
</comment>
<dbReference type="PANTHER" id="PTHR31286">
    <property type="entry name" value="GLYCINE-RICH CELL WALL STRUCTURAL PROTEIN 1.8-LIKE"/>
    <property type="match status" value="1"/>
</dbReference>
<feature type="region of interest" description="Disordered" evidence="1">
    <location>
        <begin position="255"/>
        <end position="328"/>
    </location>
</feature>
<evidence type="ECO:0000256" key="1">
    <source>
        <dbReference type="SAM" id="MobiDB-lite"/>
    </source>
</evidence>
<dbReference type="OrthoDB" id="786947at2759"/>
<evidence type="ECO:0000313" key="3">
    <source>
        <dbReference type="EMBL" id="KAG0475756.1"/>
    </source>
</evidence>
<dbReference type="Pfam" id="PF14111">
    <property type="entry name" value="DUF4283"/>
    <property type="match status" value="1"/>
</dbReference>
<dbReference type="Proteomes" id="UP000639772">
    <property type="component" value="Chromosome 7"/>
</dbReference>
<dbReference type="InterPro" id="IPR040256">
    <property type="entry name" value="At4g02000-like"/>
</dbReference>
<accession>A0A835QRE9</accession>
<evidence type="ECO:0000313" key="4">
    <source>
        <dbReference type="Proteomes" id="UP000639772"/>
    </source>
</evidence>
<name>A0A835QRE9_VANPL</name>
<proteinExistence type="predicted"/>
<feature type="region of interest" description="Disordered" evidence="1">
    <location>
        <begin position="417"/>
        <end position="464"/>
    </location>
</feature>
<reference evidence="3 4" key="1">
    <citation type="journal article" date="2020" name="Nat. Food">
        <title>A phased Vanilla planifolia genome enables genetic improvement of flavour and production.</title>
        <authorList>
            <person name="Hasing T."/>
            <person name="Tang H."/>
            <person name="Brym M."/>
            <person name="Khazi F."/>
            <person name="Huang T."/>
            <person name="Chambers A.H."/>
        </authorList>
    </citation>
    <scope>NUCLEOTIDE SEQUENCE [LARGE SCALE GENOMIC DNA]</scope>
    <source>
        <tissue evidence="3">Leaf</tissue>
    </source>
</reference>
<organism evidence="3 4">
    <name type="scientific">Vanilla planifolia</name>
    <name type="common">Vanilla</name>
    <dbReference type="NCBI Taxonomy" id="51239"/>
    <lineage>
        <taxon>Eukaryota</taxon>
        <taxon>Viridiplantae</taxon>
        <taxon>Streptophyta</taxon>
        <taxon>Embryophyta</taxon>
        <taxon>Tracheophyta</taxon>
        <taxon>Spermatophyta</taxon>
        <taxon>Magnoliopsida</taxon>
        <taxon>Liliopsida</taxon>
        <taxon>Asparagales</taxon>
        <taxon>Orchidaceae</taxon>
        <taxon>Vanilloideae</taxon>
        <taxon>Vanilleae</taxon>
        <taxon>Vanilla</taxon>
    </lineage>
</organism>
<dbReference type="PANTHER" id="PTHR31286:SF180">
    <property type="entry name" value="OS10G0362600 PROTEIN"/>
    <property type="match status" value="1"/>
</dbReference>
<gene>
    <name evidence="3" type="ORF">HPP92_015442</name>
</gene>